<feature type="domain" description="Radical SAM core" evidence="13">
    <location>
        <begin position="7"/>
        <end position="226"/>
    </location>
</feature>
<dbReference type="PROSITE" id="PS01305">
    <property type="entry name" value="MOAA_NIFB_PQQE"/>
    <property type="match status" value="1"/>
</dbReference>
<dbReference type="NCBIfam" id="TIGR02666">
    <property type="entry name" value="moaA"/>
    <property type="match status" value="1"/>
</dbReference>
<accession>A0ABV2TAX8</accession>
<dbReference type="SFLD" id="SFLDG01386">
    <property type="entry name" value="main_SPASM_domain-containing"/>
    <property type="match status" value="1"/>
</dbReference>
<organism evidence="14 15">
    <name type="scientific">Chitinophaga defluvii</name>
    <dbReference type="NCBI Taxonomy" id="3163343"/>
    <lineage>
        <taxon>Bacteria</taxon>
        <taxon>Pseudomonadati</taxon>
        <taxon>Bacteroidota</taxon>
        <taxon>Chitinophagia</taxon>
        <taxon>Chitinophagales</taxon>
        <taxon>Chitinophagaceae</taxon>
        <taxon>Chitinophaga</taxon>
    </lineage>
</organism>
<dbReference type="InterPro" id="IPR000385">
    <property type="entry name" value="MoaA_NifB_PqqE_Fe-S-bd_CS"/>
</dbReference>
<dbReference type="InterPro" id="IPR010505">
    <property type="entry name" value="MoaA_twitch"/>
</dbReference>
<dbReference type="EMBL" id="JBEXAC010000002">
    <property type="protein sequence ID" value="MET6999787.1"/>
    <property type="molecule type" value="Genomic_DNA"/>
</dbReference>
<keyword evidence="4" id="KW-0949">S-adenosyl-L-methionine</keyword>
<dbReference type="PROSITE" id="PS51918">
    <property type="entry name" value="RADICAL_SAM"/>
    <property type="match status" value="1"/>
</dbReference>
<comment type="catalytic activity">
    <reaction evidence="12">
        <text>GTP + AH2 + S-adenosyl-L-methionine = (8S)-3',8-cyclo-7,8-dihydroguanosine 5'-triphosphate + 5'-deoxyadenosine + L-methionine + A + H(+)</text>
        <dbReference type="Rhea" id="RHEA:49576"/>
        <dbReference type="ChEBI" id="CHEBI:13193"/>
        <dbReference type="ChEBI" id="CHEBI:15378"/>
        <dbReference type="ChEBI" id="CHEBI:17319"/>
        <dbReference type="ChEBI" id="CHEBI:17499"/>
        <dbReference type="ChEBI" id="CHEBI:37565"/>
        <dbReference type="ChEBI" id="CHEBI:57844"/>
        <dbReference type="ChEBI" id="CHEBI:59789"/>
        <dbReference type="ChEBI" id="CHEBI:131766"/>
        <dbReference type="EC" id="4.1.99.22"/>
    </reaction>
</comment>
<keyword evidence="5" id="KW-0479">Metal-binding</keyword>
<protein>
    <recommendedName>
        <fullName evidence="2">GTP 3',8-cyclase</fullName>
        <ecNumber evidence="2">4.1.99.22</ecNumber>
    </recommendedName>
</protein>
<dbReference type="GO" id="GO:0061798">
    <property type="term" value="F:GTP 3',8'-cyclase activity"/>
    <property type="evidence" value="ECO:0007669"/>
    <property type="project" value="UniProtKB-EC"/>
</dbReference>
<dbReference type="InterPro" id="IPR040064">
    <property type="entry name" value="MoaA-like"/>
</dbReference>
<dbReference type="CDD" id="cd01335">
    <property type="entry name" value="Radical_SAM"/>
    <property type="match status" value="1"/>
</dbReference>
<dbReference type="InterPro" id="IPR013785">
    <property type="entry name" value="Aldolase_TIM"/>
</dbReference>
<keyword evidence="6" id="KW-0547">Nucleotide-binding</keyword>
<gene>
    <name evidence="14" type="primary">moaA</name>
    <name evidence="14" type="ORF">ABR189_20525</name>
</gene>
<keyword evidence="3" id="KW-0004">4Fe-4S</keyword>
<evidence type="ECO:0000256" key="11">
    <source>
        <dbReference type="ARBA" id="ARBA00023239"/>
    </source>
</evidence>
<dbReference type="InterPro" id="IPR013483">
    <property type="entry name" value="MoaA"/>
</dbReference>
<dbReference type="InterPro" id="IPR006638">
    <property type="entry name" value="Elp3/MiaA/NifB-like_rSAM"/>
</dbReference>
<dbReference type="SUPFAM" id="SSF102114">
    <property type="entry name" value="Radical SAM enzymes"/>
    <property type="match status" value="1"/>
</dbReference>
<comment type="caution">
    <text evidence="14">The sequence shown here is derived from an EMBL/GenBank/DDBJ whole genome shotgun (WGS) entry which is preliminary data.</text>
</comment>
<evidence type="ECO:0000256" key="7">
    <source>
        <dbReference type="ARBA" id="ARBA00023004"/>
    </source>
</evidence>
<evidence type="ECO:0000256" key="9">
    <source>
        <dbReference type="ARBA" id="ARBA00023134"/>
    </source>
</evidence>
<dbReference type="CDD" id="cd21117">
    <property type="entry name" value="Twitch_MoaA"/>
    <property type="match status" value="1"/>
</dbReference>
<evidence type="ECO:0000256" key="5">
    <source>
        <dbReference type="ARBA" id="ARBA00022723"/>
    </source>
</evidence>
<evidence type="ECO:0000256" key="4">
    <source>
        <dbReference type="ARBA" id="ARBA00022691"/>
    </source>
</evidence>
<dbReference type="InterPro" id="IPR007197">
    <property type="entry name" value="rSAM"/>
</dbReference>
<keyword evidence="11 14" id="KW-0456">Lyase</keyword>
<evidence type="ECO:0000256" key="3">
    <source>
        <dbReference type="ARBA" id="ARBA00022485"/>
    </source>
</evidence>
<dbReference type="Proteomes" id="UP001549749">
    <property type="component" value="Unassembled WGS sequence"/>
</dbReference>
<evidence type="ECO:0000313" key="15">
    <source>
        <dbReference type="Proteomes" id="UP001549749"/>
    </source>
</evidence>
<keyword evidence="15" id="KW-1185">Reference proteome</keyword>
<dbReference type="SMART" id="SM00729">
    <property type="entry name" value="Elp3"/>
    <property type="match status" value="1"/>
</dbReference>
<evidence type="ECO:0000256" key="8">
    <source>
        <dbReference type="ARBA" id="ARBA00023014"/>
    </source>
</evidence>
<keyword evidence="9" id="KW-0342">GTP-binding</keyword>
<evidence type="ECO:0000256" key="2">
    <source>
        <dbReference type="ARBA" id="ARBA00012167"/>
    </source>
</evidence>
<dbReference type="EC" id="4.1.99.22" evidence="2"/>
<dbReference type="PANTHER" id="PTHR22960">
    <property type="entry name" value="MOLYBDOPTERIN COFACTOR SYNTHESIS PROTEIN A"/>
    <property type="match status" value="1"/>
</dbReference>
<dbReference type="PANTHER" id="PTHR22960:SF0">
    <property type="entry name" value="MOLYBDENUM COFACTOR BIOSYNTHESIS PROTEIN 1"/>
    <property type="match status" value="1"/>
</dbReference>
<dbReference type="SFLD" id="SFLDG01067">
    <property type="entry name" value="SPASM/twitch_domain_containing"/>
    <property type="match status" value="1"/>
</dbReference>
<comment type="cofactor">
    <cofactor evidence="1">
        <name>[4Fe-4S] cluster</name>
        <dbReference type="ChEBI" id="CHEBI:49883"/>
    </cofactor>
</comment>
<keyword evidence="7" id="KW-0408">Iron</keyword>
<reference evidence="14 15" key="1">
    <citation type="submission" date="2024-06" db="EMBL/GenBank/DDBJ databases">
        <title>Chitinophaga defluvii sp. nov., isolated from municipal sewage.</title>
        <authorList>
            <person name="Zhang L."/>
        </authorList>
    </citation>
    <scope>NUCLEOTIDE SEQUENCE [LARGE SCALE GENOMIC DNA]</scope>
    <source>
        <strain evidence="14 15">H8</strain>
    </source>
</reference>
<evidence type="ECO:0000256" key="12">
    <source>
        <dbReference type="ARBA" id="ARBA00048697"/>
    </source>
</evidence>
<sequence>MHMLTDAHNRTINYIRIAVTDRCNLRCNYCMPENMHFMKRAALLTFEEIVRLMQLLSTAGINKIRITGGEPFLRQDLLQLLYKLSALPGIENIAITTNGVLTQSFIPQLQDMGIRHINLSLDTLQEKKFERITHRNEFITVMQTLESLVKHNMQVKINTVVMQQVNTDELLDFAALTQQYPVAVRFIEEMPFNGQGNSFSGIIWNYEKILDTLRTKYTLHKIPDPPYATALNYHIPGHLGSIGVIPAFSRTFCGTCNRIRVTPTGGLKTCLYGQDALNVRDLMRQGMNDADLLLQIQTAIHQRFANGFEAAAHNHHSKMESMSVIGG</sequence>
<evidence type="ECO:0000256" key="6">
    <source>
        <dbReference type="ARBA" id="ARBA00022741"/>
    </source>
</evidence>
<keyword evidence="8" id="KW-0411">Iron-sulfur</keyword>
<dbReference type="SFLD" id="SFLDG01383">
    <property type="entry name" value="cyclic_pyranopterin_phosphate"/>
    <property type="match status" value="1"/>
</dbReference>
<keyword evidence="10" id="KW-0501">Molybdenum cofactor biosynthesis</keyword>
<evidence type="ECO:0000256" key="1">
    <source>
        <dbReference type="ARBA" id="ARBA00001966"/>
    </source>
</evidence>
<dbReference type="InterPro" id="IPR050105">
    <property type="entry name" value="MoCo_biosynth_MoaA/MoaC"/>
</dbReference>
<dbReference type="SFLD" id="SFLDS00029">
    <property type="entry name" value="Radical_SAM"/>
    <property type="match status" value="1"/>
</dbReference>
<name>A0ABV2TAX8_9BACT</name>
<dbReference type="Gene3D" id="3.20.20.70">
    <property type="entry name" value="Aldolase class I"/>
    <property type="match status" value="1"/>
</dbReference>
<dbReference type="Pfam" id="PF04055">
    <property type="entry name" value="Radical_SAM"/>
    <property type="match status" value="1"/>
</dbReference>
<dbReference type="InterPro" id="IPR058240">
    <property type="entry name" value="rSAM_sf"/>
</dbReference>
<evidence type="ECO:0000259" key="13">
    <source>
        <dbReference type="PROSITE" id="PS51918"/>
    </source>
</evidence>
<dbReference type="Pfam" id="PF06463">
    <property type="entry name" value="Mob_synth_C"/>
    <property type="match status" value="1"/>
</dbReference>
<proteinExistence type="predicted"/>
<evidence type="ECO:0000313" key="14">
    <source>
        <dbReference type="EMBL" id="MET6999787.1"/>
    </source>
</evidence>
<evidence type="ECO:0000256" key="10">
    <source>
        <dbReference type="ARBA" id="ARBA00023150"/>
    </source>
</evidence>
<dbReference type="RefSeq" id="WP_354662349.1">
    <property type="nucleotide sequence ID" value="NZ_JBEXAC010000002.1"/>
</dbReference>